<evidence type="ECO:0000256" key="2">
    <source>
        <dbReference type="SAM" id="MobiDB-lite"/>
    </source>
</evidence>
<name>A0A917QPV5_9ACTN</name>
<keyword evidence="4" id="KW-1185">Reference proteome</keyword>
<evidence type="ECO:0000256" key="1">
    <source>
        <dbReference type="SAM" id="Coils"/>
    </source>
</evidence>
<reference evidence="3" key="2">
    <citation type="submission" date="2020-09" db="EMBL/GenBank/DDBJ databases">
        <authorList>
            <person name="Sun Q."/>
            <person name="Ohkuma M."/>
        </authorList>
    </citation>
    <scope>NUCLEOTIDE SEQUENCE</scope>
    <source>
        <strain evidence="3">JCM 13064</strain>
    </source>
</reference>
<proteinExistence type="predicted"/>
<accession>A0A917QPV5</accession>
<feature type="coiled-coil region" evidence="1">
    <location>
        <begin position="27"/>
        <end position="57"/>
    </location>
</feature>
<dbReference type="AlphaFoldDB" id="A0A917QPV5"/>
<gene>
    <name evidence="3" type="ORF">GCM10007964_01660</name>
</gene>
<dbReference type="EMBL" id="BMNT01000001">
    <property type="protein sequence ID" value="GGK62138.1"/>
    <property type="molecule type" value="Genomic_DNA"/>
</dbReference>
<evidence type="ECO:0000313" key="4">
    <source>
        <dbReference type="Proteomes" id="UP000645217"/>
    </source>
</evidence>
<feature type="region of interest" description="Disordered" evidence="2">
    <location>
        <begin position="104"/>
        <end position="127"/>
    </location>
</feature>
<dbReference type="Proteomes" id="UP000645217">
    <property type="component" value="Unassembled WGS sequence"/>
</dbReference>
<dbReference type="RefSeq" id="WP_189160964.1">
    <property type="nucleotide sequence ID" value="NZ_BMNT01000001.1"/>
</dbReference>
<keyword evidence="1" id="KW-0175">Coiled coil</keyword>
<protein>
    <submittedName>
        <fullName evidence="3">Uncharacterized protein</fullName>
    </submittedName>
</protein>
<evidence type="ECO:0000313" key="3">
    <source>
        <dbReference type="EMBL" id="GGK62138.1"/>
    </source>
</evidence>
<reference evidence="3" key="1">
    <citation type="journal article" date="2014" name="Int. J. Syst. Evol. Microbiol.">
        <title>Complete genome sequence of Corynebacterium casei LMG S-19264T (=DSM 44701T), isolated from a smear-ripened cheese.</title>
        <authorList>
            <consortium name="US DOE Joint Genome Institute (JGI-PGF)"/>
            <person name="Walter F."/>
            <person name="Albersmeier A."/>
            <person name="Kalinowski J."/>
            <person name="Ruckert C."/>
        </authorList>
    </citation>
    <scope>NUCLEOTIDE SEQUENCE</scope>
    <source>
        <strain evidence="3">JCM 13064</strain>
    </source>
</reference>
<comment type="caution">
    <text evidence="3">The sequence shown here is derived from an EMBL/GenBank/DDBJ whole genome shotgun (WGS) entry which is preliminary data.</text>
</comment>
<sequence length="127" mass="14159">MTDHWDMDHPQVDITPNKAAGIIIHISRMIKDKIDEYERLNNEAAEATKTAEVTFAEAFLKAEHRPMDERRQIAMLAAADARFNANVAERKVKACDKALKALSDDQDAARTISATARDEMKSLGGHP</sequence>
<organism evidence="3 4">
    <name type="scientific">Sphaerisporangium melleum</name>
    <dbReference type="NCBI Taxonomy" id="321316"/>
    <lineage>
        <taxon>Bacteria</taxon>
        <taxon>Bacillati</taxon>
        <taxon>Actinomycetota</taxon>
        <taxon>Actinomycetes</taxon>
        <taxon>Streptosporangiales</taxon>
        <taxon>Streptosporangiaceae</taxon>
        <taxon>Sphaerisporangium</taxon>
    </lineage>
</organism>